<sequence length="156" mass="15993">MPSSPVTTLAAEQQHLSALLALMKEEQQLLVAADADGLAELTPRKNTLLQALAGLAAQRHAALGAAGCEASEAGMEPWLAVSGGLEARSQWDALLGLAREAKEANRVNGMLISRQLAHNQGMLNALRMPAGAEAGGLYGASGQALGGGPSKRYVVG</sequence>
<comment type="similarity">
    <text evidence="2">Belongs to the FlgN family.</text>
</comment>
<dbReference type="InterPro" id="IPR007809">
    <property type="entry name" value="FlgN-like"/>
</dbReference>
<keyword evidence="4" id="KW-0966">Cell projection</keyword>
<evidence type="ECO:0000256" key="2">
    <source>
        <dbReference type="ARBA" id="ARBA00007703"/>
    </source>
</evidence>
<evidence type="ECO:0000313" key="4">
    <source>
        <dbReference type="EMBL" id="MCA1854645.1"/>
    </source>
</evidence>
<dbReference type="RefSeq" id="WP_225237097.1">
    <property type="nucleotide sequence ID" value="NZ_JAHYBX010000001.1"/>
</dbReference>
<keyword evidence="5" id="KW-1185">Reference proteome</keyword>
<dbReference type="Pfam" id="PF05130">
    <property type="entry name" value="FlgN"/>
    <property type="match status" value="1"/>
</dbReference>
<dbReference type="EMBL" id="JAHYBX010000001">
    <property type="protein sequence ID" value="MCA1854645.1"/>
    <property type="molecule type" value="Genomic_DNA"/>
</dbReference>
<keyword evidence="4" id="KW-0282">Flagellum</keyword>
<dbReference type="InterPro" id="IPR036679">
    <property type="entry name" value="FlgN-like_sf"/>
</dbReference>
<evidence type="ECO:0000256" key="3">
    <source>
        <dbReference type="ARBA" id="ARBA00022795"/>
    </source>
</evidence>
<protein>
    <submittedName>
        <fullName evidence="4">Flagellar protein FlgN</fullName>
    </submittedName>
</protein>
<gene>
    <name evidence="4" type="ORF">LE190_01715</name>
</gene>
<dbReference type="Gene3D" id="1.20.58.300">
    <property type="entry name" value="FlgN-like"/>
    <property type="match status" value="1"/>
</dbReference>
<comment type="function">
    <text evidence="1">Required for the efficient initiation of filament assembly.</text>
</comment>
<proteinExistence type="inferred from homology"/>
<reference evidence="4 5" key="1">
    <citation type="submission" date="2021-07" db="EMBL/GenBank/DDBJ databases">
        <title>Characterization of Violacein-producing bacteria and related species.</title>
        <authorList>
            <person name="Wilson H.S."/>
            <person name="De Leon M.E."/>
        </authorList>
    </citation>
    <scope>NUCLEOTIDE SEQUENCE [LARGE SCALE GENOMIC DNA]</scope>
    <source>
        <strain evidence="4 5">HSC-2F05</strain>
    </source>
</reference>
<name>A0ABS7Y8B6_9BURK</name>
<keyword evidence="4" id="KW-0969">Cilium</keyword>
<evidence type="ECO:0000256" key="1">
    <source>
        <dbReference type="ARBA" id="ARBA00002397"/>
    </source>
</evidence>
<comment type="caution">
    <text evidence="4">The sequence shown here is derived from an EMBL/GenBank/DDBJ whole genome shotgun (WGS) entry which is preliminary data.</text>
</comment>
<evidence type="ECO:0000313" key="5">
    <source>
        <dbReference type="Proteomes" id="UP001198602"/>
    </source>
</evidence>
<keyword evidence="3" id="KW-1005">Bacterial flagellum biogenesis</keyword>
<accession>A0ABS7Y8B6</accession>
<organism evidence="4 5">
    <name type="scientific">Massilia hydrophila</name>
    <dbReference type="NCBI Taxonomy" id="3044279"/>
    <lineage>
        <taxon>Bacteria</taxon>
        <taxon>Pseudomonadati</taxon>
        <taxon>Pseudomonadota</taxon>
        <taxon>Betaproteobacteria</taxon>
        <taxon>Burkholderiales</taxon>
        <taxon>Oxalobacteraceae</taxon>
        <taxon>Telluria group</taxon>
        <taxon>Massilia</taxon>
    </lineage>
</organism>
<dbReference type="SUPFAM" id="SSF140566">
    <property type="entry name" value="FlgN-like"/>
    <property type="match status" value="1"/>
</dbReference>
<dbReference type="Proteomes" id="UP001198602">
    <property type="component" value="Unassembled WGS sequence"/>
</dbReference>